<evidence type="ECO:0000313" key="1">
    <source>
        <dbReference type="EMBL" id="KAJ9594639.1"/>
    </source>
</evidence>
<dbReference type="Gene3D" id="6.10.10.90">
    <property type="match status" value="1"/>
</dbReference>
<dbReference type="AlphaFoldDB" id="A0AAD8A8X0"/>
<proteinExistence type="predicted"/>
<organism evidence="1 2">
    <name type="scientific">Diploptera punctata</name>
    <name type="common">Pacific beetle cockroach</name>
    <dbReference type="NCBI Taxonomy" id="6984"/>
    <lineage>
        <taxon>Eukaryota</taxon>
        <taxon>Metazoa</taxon>
        <taxon>Ecdysozoa</taxon>
        <taxon>Arthropoda</taxon>
        <taxon>Hexapoda</taxon>
        <taxon>Insecta</taxon>
        <taxon>Pterygota</taxon>
        <taxon>Neoptera</taxon>
        <taxon>Polyneoptera</taxon>
        <taxon>Dictyoptera</taxon>
        <taxon>Blattodea</taxon>
        <taxon>Blaberoidea</taxon>
        <taxon>Blaberidae</taxon>
        <taxon>Diplopterinae</taxon>
        <taxon>Diploptera</taxon>
    </lineage>
</organism>
<feature type="non-terminal residue" evidence="1">
    <location>
        <position position="72"/>
    </location>
</feature>
<keyword evidence="2" id="KW-1185">Reference proteome</keyword>
<protein>
    <submittedName>
        <fullName evidence="1">Uncharacterized protein</fullName>
    </submittedName>
</protein>
<gene>
    <name evidence="1" type="ORF">L9F63_027377</name>
</gene>
<accession>A0AAD8A8X0</accession>
<sequence length="72" mass="8118">FCYWTDGINALLGNCSKETENDLETLLSMDIKLRLLDAEGVDIPQDPPPIPADPPNYDFCYELKICCHSNLD</sequence>
<reference evidence="1" key="1">
    <citation type="journal article" date="2023" name="IScience">
        <title>Live-bearing cockroach genome reveals convergent evolutionary mechanisms linked to viviparity in insects and beyond.</title>
        <authorList>
            <person name="Fouks B."/>
            <person name="Harrison M.C."/>
            <person name="Mikhailova A.A."/>
            <person name="Marchal E."/>
            <person name="English S."/>
            <person name="Carruthers M."/>
            <person name="Jennings E.C."/>
            <person name="Chiamaka E.L."/>
            <person name="Frigard R.A."/>
            <person name="Pippel M."/>
            <person name="Attardo G.M."/>
            <person name="Benoit J.B."/>
            <person name="Bornberg-Bauer E."/>
            <person name="Tobe S.S."/>
        </authorList>
    </citation>
    <scope>NUCLEOTIDE SEQUENCE</scope>
    <source>
        <strain evidence="1">Stay&amp;Tobe</strain>
    </source>
</reference>
<comment type="caution">
    <text evidence="1">The sequence shown here is derived from an EMBL/GenBank/DDBJ whole genome shotgun (WGS) entry which is preliminary data.</text>
</comment>
<reference evidence="1" key="2">
    <citation type="submission" date="2023-05" db="EMBL/GenBank/DDBJ databases">
        <authorList>
            <person name="Fouks B."/>
        </authorList>
    </citation>
    <scope>NUCLEOTIDE SEQUENCE</scope>
    <source>
        <strain evidence="1">Stay&amp;Tobe</strain>
        <tissue evidence="1">Testes</tissue>
    </source>
</reference>
<dbReference type="Proteomes" id="UP001233999">
    <property type="component" value="Unassembled WGS sequence"/>
</dbReference>
<name>A0AAD8A8X0_DIPPU</name>
<dbReference type="EMBL" id="JASPKZ010002801">
    <property type="protein sequence ID" value="KAJ9594639.1"/>
    <property type="molecule type" value="Genomic_DNA"/>
</dbReference>
<evidence type="ECO:0000313" key="2">
    <source>
        <dbReference type="Proteomes" id="UP001233999"/>
    </source>
</evidence>
<feature type="non-terminal residue" evidence="1">
    <location>
        <position position="1"/>
    </location>
</feature>